<dbReference type="PANTHER" id="PTHR42760">
    <property type="entry name" value="SHORT-CHAIN DEHYDROGENASES/REDUCTASES FAMILY MEMBER"/>
    <property type="match status" value="1"/>
</dbReference>
<comment type="similarity">
    <text evidence="1">Belongs to the short-chain dehydrogenases/reductases (SDR) family.</text>
</comment>
<dbReference type="EMBL" id="VIWU01000001">
    <property type="protein sequence ID" value="TWF79212.1"/>
    <property type="molecule type" value="Genomic_DNA"/>
</dbReference>
<dbReference type="InterPro" id="IPR036291">
    <property type="entry name" value="NAD(P)-bd_dom_sf"/>
</dbReference>
<dbReference type="SUPFAM" id="SSF51735">
    <property type="entry name" value="NAD(P)-binding Rossmann-fold domains"/>
    <property type="match status" value="1"/>
</dbReference>
<evidence type="ECO:0000256" key="1">
    <source>
        <dbReference type="ARBA" id="ARBA00006484"/>
    </source>
</evidence>
<dbReference type="InterPro" id="IPR002347">
    <property type="entry name" value="SDR_fam"/>
</dbReference>
<dbReference type="AlphaFoldDB" id="A0A561SWH4"/>
<dbReference type="Proteomes" id="UP000321261">
    <property type="component" value="Unassembled WGS sequence"/>
</dbReference>
<dbReference type="GO" id="GO:0016616">
    <property type="term" value="F:oxidoreductase activity, acting on the CH-OH group of donors, NAD or NADP as acceptor"/>
    <property type="evidence" value="ECO:0007669"/>
    <property type="project" value="TreeGrafter"/>
</dbReference>
<evidence type="ECO:0000313" key="2">
    <source>
        <dbReference type="EMBL" id="TWF79212.1"/>
    </source>
</evidence>
<gene>
    <name evidence="2" type="ORF">FHX44_115140</name>
</gene>
<comment type="caution">
    <text evidence="2">The sequence shown here is derived from an EMBL/GenBank/DDBJ whole genome shotgun (WGS) entry which is preliminary data.</text>
</comment>
<dbReference type="PRINTS" id="PR00081">
    <property type="entry name" value="GDHRDH"/>
</dbReference>
<dbReference type="GO" id="GO:0030497">
    <property type="term" value="P:fatty acid elongation"/>
    <property type="evidence" value="ECO:0007669"/>
    <property type="project" value="TreeGrafter"/>
</dbReference>
<protein>
    <submittedName>
        <fullName evidence="2">Enoyl-ACP reductase-like protein</fullName>
    </submittedName>
</protein>
<sequence>MGGVRVNALAPGFFPTELTGGLRNPAQRVQIEQRTLLGRTPDLSEIDGPLLFLASDAASYVTGHVLAVDGGWTAA</sequence>
<dbReference type="Gene3D" id="3.40.50.720">
    <property type="entry name" value="NAD(P)-binding Rossmann-like Domain"/>
    <property type="match status" value="1"/>
</dbReference>
<proteinExistence type="inferred from homology"/>
<accession>A0A561SWH4</accession>
<keyword evidence="3" id="KW-1185">Reference proteome</keyword>
<organism evidence="2 3">
    <name type="scientific">Pseudonocardia hierapolitana</name>
    <dbReference type="NCBI Taxonomy" id="1128676"/>
    <lineage>
        <taxon>Bacteria</taxon>
        <taxon>Bacillati</taxon>
        <taxon>Actinomycetota</taxon>
        <taxon>Actinomycetes</taxon>
        <taxon>Pseudonocardiales</taxon>
        <taxon>Pseudonocardiaceae</taxon>
        <taxon>Pseudonocardia</taxon>
    </lineage>
</organism>
<evidence type="ECO:0000313" key="3">
    <source>
        <dbReference type="Proteomes" id="UP000321261"/>
    </source>
</evidence>
<dbReference type="PANTHER" id="PTHR42760:SF135">
    <property type="entry name" value="BLL7886 PROTEIN"/>
    <property type="match status" value="1"/>
</dbReference>
<reference evidence="2 3" key="1">
    <citation type="submission" date="2019-06" db="EMBL/GenBank/DDBJ databases">
        <title>Sequencing the genomes of 1000 actinobacteria strains.</title>
        <authorList>
            <person name="Klenk H.-P."/>
        </authorList>
    </citation>
    <scope>NUCLEOTIDE SEQUENCE [LARGE SCALE GENOMIC DNA]</scope>
    <source>
        <strain evidence="2 3">DSM 45671</strain>
    </source>
</reference>
<name>A0A561SWH4_9PSEU</name>
<dbReference type="Pfam" id="PF13561">
    <property type="entry name" value="adh_short_C2"/>
    <property type="match status" value="1"/>
</dbReference>